<proteinExistence type="inferred from homology"/>
<dbReference type="OrthoDB" id="9813917at2"/>
<dbReference type="InterPro" id="IPR050539">
    <property type="entry name" value="ThrE_Dicarb/AminoAcid_Exp"/>
</dbReference>
<feature type="transmembrane region" description="Helical" evidence="7">
    <location>
        <begin position="194"/>
        <end position="212"/>
    </location>
</feature>
<feature type="transmembrane region" description="Helical" evidence="7">
    <location>
        <begin position="118"/>
        <end position="136"/>
    </location>
</feature>
<evidence type="ECO:0000313" key="10">
    <source>
        <dbReference type="Proteomes" id="UP000188993"/>
    </source>
</evidence>
<evidence type="ECO:0000313" key="9">
    <source>
        <dbReference type="EMBL" id="AQS53504.1"/>
    </source>
</evidence>
<dbReference type="GO" id="GO:0022857">
    <property type="term" value="F:transmembrane transporter activity"/>
    <property type="evidence" value="ECO:0007669"/>
    <property type="project" value="InterPro"/>
</dbReference>
<protein>
    <submittedName>
        <fullName evidence="9">Inner membrane protein YjjP</fullName>
    </submittedName>
</protein>
<keyword evidence="10" id="KW-1185">Reference proteome</keyword>
<dbReference type="STRING" id="708126.BW727_101136"/>
<keyword evidence="4 7" id="KW-1133">Transmembrane helix</keyword>
<dbReference type="RefSeq" id="WP_062469011.1">
    <property type="nucleotide sequence ID" value="NZ_BBYN01000010.1"/>
</dbReference>
<comment type="similarity">
    <text evidence="6">Belongs to the ThrE exporter (TC 2.A.79) family.</text>
</comment>
<name>A0A1S6IPL4_9LACT</name>
<dbReference type="Pfam" id="PF06738">
    <property type="entry name" value="ThrE"/>
    <property type="match status" value="1"/>
</dbReference>
<dbReference type="GO" id="GO:0015744">
    <property type="term" value="P:succinate transport"/>
    <property type="evidence" value="ECO:0007669"/>
    <property type="project" value="TreeGrafter"/>
</dbReference>
<feature type="transmembrane region" description="Helical" evidence="7">
    <location>
        <begin position="167"/>
        <end position="188"/>
    </location>
</feature>
<dbReference type="PANTHER" id="PTHR34390:SF2">
    <property type="entry name" value="SUCCINATE TRANSPORTER SUBUNIT YJJP-RELATED"/>
    <property type="match status" value="1"/>
</dbReference>
<dbReference type="KEGG" id="jda:BW727_101136"/>
<evidence type="ECO:0000256" key="3">
    <source>
        <dbReference type="ARBA" id="ARBA00022692"/>
    </source>
</evidence>
<dbReference type="InterPro" id="IPR010619">
    <property type="entry name" value="ThrE-like_N"/>
</dbReference>
<keyword evidence="3 7" id="KW-0812">Transmembrane</keyword>
<evidence type="ECO:0000256" key="7">
    <source>
        <dbReference type="SAM" id="Phobius"/>
    </source>
</evidence>
<evidence type="ECO:0000256" key="6">
    <source>
        <dbReference type="ARBA" id="ARBA00034125"/>
    </source>
</evidence>
<organism evidence="9 10">
    <name type="scientific">Jeotgalibaca dankookensis</name>
    <dbReference type="NCBI Taxonomy" id="708126"/>
    <lineage>
        <taxon>Bacteria</taxon>
        <taxon>Bacillati</taxon>
        <taxon>Bacillota</taxon>
        <taxon>Bacilli</taxon>
        <taxon>Lactobacillales</taxon>
        <taxon>Carnobacteriaceae</taxon>
        <taxon>Jeotgalibaca</taxon>
    </lineage>
</organism>
<evidence type="ECO:0000256" key="4">
    <source>
        <dbReference type="ARBA" id="ARBA00022989"/>
    </source>
</evidence>
<evidence type="ECO:0000256" key="1">
    <source>
        <dbReference type="ARBA" id="ARBA00004651"/>
    </source>
</evidence>
<feature type="domain" description="Threonine/serine exporter-like N-terminal" evidence="8">
    <location>
        <begin position="12"/>
        <end position="250"/>
    </location>
</feature>
<dbReference type="EMBL" id="CP019728">
    <property type="protein sequence ID" value="AQS53504.1"/>
    <property type="molecule type" value="Genomic_DNA"/>
</dbReference>
<comment type="subcellular location">
    <subcellularLocation>
        <location evidence="1">Cell membrane</location>
        <topology evidence="1">Multi-pass membrane protein</topology>
    </subcellularLocation>
</comment>
<dbReference type="Proteomes" id="UP000188993">
    <property type="component" value="Chromosome"/>
</dbReference>
<keyword evidence="2" id="KW-1003">Cell membrane</keyword>
<keyword evidence="5 7" id="KW-0472">Membrane</keyword>
<dbReference type="AlphaFoldDB" id="A0A1S6IPL4"/>
<reference evidence="9 10" key="1">
    <citation type="journal article" date="2014" name="Int. J. Syst. Evol. Microbiol.">
        <title>Jeotgalibaca dankookensis gen. nov., sp. nov., a member of the family Carnobacteriaceae, isolated from seujeot (Korean traditional food).</title>
        <authorList>
            <person name="Lee D.G."/>
            <person name="Trujillo M.E."/>
            <person name="Kang H."/>
            <person name="Ahn T.Y."/>
        </authorList>
    </citation>
    <scope>NUCLEOTIDE SEQUENCE [LARGE SCALE GENOMIC DNA]</scope>
    <source>
        <strain evidence="9 10">EX-07</strain>
    </source>
</reference>
<dbReference type="PANTHER" id="PTHR34390">
    <property type="entry name" value="UPF0442 PROTEIN YJJB-RELATED"/>
    <property type="match status" value="1"/>
</dbReference>
<evidence type="ECO:0000259" key="8">
    <source>
        <dbReference type="Pfam" id="PF06738"/>
    </source>
</evidence>
<evidence type="ECO:0000256" key="5">
    <source>
        <dbReference type="ARBA" id="ARBA00023136"/>
    </source>
</evidence>
<accession>A0A1S6IPL4</accession>
<evidence type="ECO:0000256" key="2">
    <source>
        <dbReference type="ARBA" id="ARBA00022475"/>
    </source>
</evidence>
<feature type="transmembrane region" description="Helical" evidence="7">
    <location>
        <begin position="233"/>
        <end position="255"/>
    </location>
</feature>
<gene>
    <name evidence="9" type="primary">yjjP</name>
    <name evidence="9" type="ORF">BW727_101136</name>
</gene>
<dbReference type="GO" id="GO:0005886">
    <property type="term" value="C:plasma membrane"/>
    <property type="evidence" value="ECO:0007669"/>
    <property type="project" value="UniProtKB-SubCell"/>
</dbReference>
<sequence>MTEMDYELYMDTAVLAGQIMLESNAETYRVEETVTRILALTELGMIDALAITTGLVATLDNYDMHAITVVKRISNRNTNLGNITRVNDISRRVTSGLLPIEEAFQLLKEINRIQYNPWTQAIAIIGFIQTIVILYQGGLTEFIAIIPVSISVAFVQYFGNRWHIKPFVLDMVASFLIAILAIGISKLIQTPLSQNIMIVSAITPLLPGTAMTNGVRDIFREDYMSGGAKILEAFLIAIFIAIGIGTGLVLGGRLFNG</sequence>